<feature type="domain" description="CFAP74 second Ig-like" evidence="4">
    <location>
        <begin position="869"/>
        <end position="1068"/>
    </location>
</feature>
<organism evidence="7 8">
    <name type="scientific">Zosterops borbonicus</name>
    <dbReference type="NCBI Taxonomy" id="364589"/>
    <lineage>
        <taxon>Eukaryota</taxon>
        <taxon>Metazoa</taxon>
        <taxon>Chordata</taxon>
        <taxon>Craniata</taxon>
        <taxon>Vertebrata</taxon>
        <taxon>Euteleostomi</taxon>
        <taxon>Archelosauria</taxon>
        <taxon>Archosauria</taxon>
        <taxon>Dinosauria</taxon>
        <taxon>Saurischia</taxon>
        <taxon>Theropoda</taxon>
        <taxon>Coelurosauria</taxon>
        <taxon>Aves</taxon>
        <taxon>Neognathae</taxon>
        <taxon>Neoaves</taxon>
        <taxon>Telluraves</taxon>
        <taxon>Australaves</taxon>
        <taxon>Passeriformes</taxon>
        <taxon>Sylvioidea</taxon>
        <taxon>Zosteropidae</taxon>
        <taxon>Zosterops</taxon>
    </lineage>
</organism>
<protein>
    <recommendedName>
        <fullName evidence="9">Cilia- and flagella-associated protein 74</fullName>
    </recommendedName>
</protein>
<feature type="coiled-coil region" evidence="1">
    <location>
        <begin position="424"/>
        <end position="503"/>
    </location>
</feature>
<evidence type="ECO:0000259" key="5">
    <source>
        <dbReference type="Pfam" id="PF24778"/>
    </source>
</evidence>
<dbReference type="Pfam" id="PF24771">
    <property type="entry name" value="Ig_CFAP74_1st"/>
    <property type="match status" value="1"/>
</dbReference>
<feature type="compositionally biased region" description="Polar residues" evidence="2">
    <location>
        <begin position="970"/>
        <end position="981"/>
    </location>
</feature>
<dbReference type="EMBL" id="SWJQ01000264">
    <property type="protein sequence ID" value="TRZ17499.1"/>
    <property type="molecule type" value="Genomic_DNA"/>
</dbReference>
<feature type="compositionally biased region" description="Polar residues" evidence="2">
    <location>
        <begin position="297"/>
        <end position="308"/>
    </location>
</feature>
<comment type="caution">
    <text evidence="7">The sequence shown here is derived from an EMBL/GenBank/DDBJ whole genome shotgun (WGS) entry which is preliminary data.</text>
</comment>
<feature type="compositionally biased region" description="Basic and acidic residues" evidence="2">
    <location>
        <begin position="1433"/>
        <end position="1445"/>
    </location>
</feature>
<feature type="transmembrane region" description="Helical" evidence="3">
    <location>
        <begin position="1888"/>
        <end position="1910"/>
    </location>
</feature>
<keyword evidence="3" id="KW-0472">Membrane</keyword>
<evidence type="ECO:0008006" key="9">
    <source>
        <dbReference type="Google" id="ProtNLM"/>
    </source>
</evidence>
<keyword evidence="3" id="KW-1133">Transmembrane helix</keyword>
<feature type="region of interest" description="Disordered" evidence="2">
    <location>
        <begin position="1379"/>
        <end position="1445"/>
    </location>
</feature>
<feature type="region of interest" description="Disordered" evidence="2">
    <location>
        <begin position="929"/>
        <end position="951"/>
    </location>
</feature>
<evidence type="ECO:0000313" key="8">
    <source>
        <dbReference type="Proteomes" id="UP000796761"/>
    </source>
</evidence>
<dbReference type="PANTHER" id="PTHR22538:SF0">
    <property type="entry name" value="CILIA- AND FLAGELLA-ASSOCIATED PROTEIN 74"/>
    <property type="match status" value="1"/>
</dbReference>
<dbReference type="InterPro" id="IPR056307">
    <property type="entry name" value="Ig-CFAP74_3rd"/>
</dbReference>
<dbReference type="InterPro" id="IPR013783">
    <property type="entry name" value="Ig-like_fold"/>
</dbReference>
<reference evidence="7" key="1">
    <citation type="submission" date="2019-04" db="EMBL/GenBank/DDBJ databases">
        <title>Genome assembly of Zosterops borbonicus 15179.</title>
        <authorList>
            <person name="Leroy T."/>
            <person name="Anselmetti Y."/>
            <person name="Tilak M.-K."/>
            <person name="Nabholz B."/>
        </authorList>
    </citation>
    <scope>NUCLEOTIDE SEQUENCE</scope>
    <source>
        <strain evidence="7">HGM_15179</strain>
        <tissue evidence="7">Muscle</tissue>
    </source>
</reference>
<dbReference type="InterPro" id="IPR056306">
    <property type="entry name" value="Ig-CFAP74_2nd"/>
</dbReference>
<feature type="region of interest" description="Disordered" evidence="2">
    <location>
        <begin position="648"/>
        <end position="701"/>
    </location>
</feature>
<evidence type="ECO:0000256" key="3">
    <source>
        <dbReference type="SAM" id="Phobius"/>
    </source>
</evidence>
<sequence>MPKSPGSEQKKLRIFKSANLILLGIITLLLYESFNLVDGKNSLSGGLGSVHFILISLWDRCLDIITSEENFLGKKTRNILQGGAQQDPWGLCGVTAAPAGPGCRVRVTQIGLAFSGTSLGPSAKSEGIGICFAVDPAALVLDFVKLGHLERTVSMEDHEIRYSEGEQQISPVVFLEEEGRQEEEEEEKEGREEEEEEEREKEREEEEEEEREKEEEEREEEEEEREEGENEEREEEEEKEREEEEEEQEEEGEQEEEEERQEEEEKEDAAEYELEEDLDDGGEMENKDTSEDVGDYSDSSTQSSEHSLGSTVIIQPLKSADRIRISVLQKKLQLLSDMVREKELAVENTSDTLSACRLRSKMLAKQLDHVDMEIEREEEAGNVAAVSRLQAMSRRLCTELEREKERELRLAVTQKQNLVELWQIESEQGKYDIFREELQKDEEELQMQYQEEREVRIWKEKITALHQKAQKCSLKAEEKKAQRECEERNKKLLEDAKRNHKKAVCFLRQSMARIHEKNAKEEVKAREHMERRRQAVLSLKTSITSNRVLLLAKALEAKKEEMKMREAILAQGGNAIREILLHKRQQENKKKKEAFRELQKSRKTEIVSRILQERASLHKQRKSQSPTKAIKPRGKLVDPLLQSREAWQSEETCKHAKRPKGQRSPWRSPSVCSLAGEGTAPQGESSEKKTQEMLWESDDEETERDKTLLVPEFPGLWSQEYNLHKSLLFDTVLKEFVLSKRKQYFRLTGILHKQTVPAQEQKGCAFHSKPSCIHFKDFDVGQTYKKRIILTNASYSVNSCRLVGISEWLKDFISVHFDPPGKMSSGMSCELLVTFKPMINERLEGAVMFMAQTGPFSVPLKCTVKTCILALDKELIDFGSLVVGETISRTISLTNSGALGTTFKVQTSAGATSTLRAAVKAAPATLVTQHSSACDGEKEGRMSSVAAGDPNKEQICAEPREGVTPCAAQEPQSSSATEQLGQGELNTRSHLDTDNADNLLELSPEEIPIEIMLGKVTEGEIGPFSSVKIPILFVPAVPGDVRAEFVIVFDNPDCKPLSFIATGVSVDVPIWVPQPNVDLRICLYERLYQDSIEVCSRATTTLRLKFEVCRELSKHMELLPKTGYIQPQSSFNAQLKFLPRQSLPEDAGNYFNAETGILEVPVTILIMDKAKKVNFTVHAIVTTSDLEISPAQINFGYCTIYEAVQANVILTNKSILPQEFGFVGLPEFAEVQPNDGFGIILPLESLTLDIIFKATKAKEYSFELTCKTEINRQFKLSCKAVGVHPPLELSHSLVQFAATALNSVSSATLDVLNSHVDGNPLTHPVPRIGTGDPVPVGPTSFEFHVPQECPVSITPSVGTVLPGQKSSIRVSFSPALSDQQIREEAAQRLSTAAVPEAGAQKKDSKKERKKSSVSVSRRRTVSRTSLAAVNIPEEPKPEELKPDSDAYKAAQASLMRSFKGSFNKYIIPCSVASGHARGEEGSGNLTCSPHNTLYLELHCPAVAPPVLITSDSGINVADFGDVSVGLRMMKRITVENISPGKLELGFSVLNPNGPFLLVRAVGTLEPGENKPLIISFCPSEDKWFLETLDIQVAKTNLSLHLSGHGVVPSTECSVGEVLDMGYVLAGDTVTATVKMENTSNLTLPFSIQLESLSPTRDRDRQKIPSFLTSPLQRTEIVGTQNYNGFSVFSVSPTEGKIEAGMSQDFVVTFSPDHESLYYCDRLKVLFFGKQTAHEIQLKGAARDHLMFVEGGVPLDVPVESLAVASPVAPQEALKGGPQEAVRSLLLLLEYMEGSAEPARADITVGAVEGPVLAGKQAVEFSLDSGPELQRAGFSLDGPSGALERGQRRRIGVSWVPPADLQVGIPSGGVSGLHPHRCPQNMSDWTNLWYIWLILLMVFLLLLCGVSVSCIKLCCRKKRPPVETFPRHPCDLTVMGIDSDSTAHSTVTSYSSWQYPPSVQIPSVFVDMDKNTVSPPAYSLYAMDLPPSYDEAVQMGKQVARTNQKLNDIPEQVTPGGLNPSQSPPDTINRDPATRANSEDSEDATKEQPQV</sequence>
<keyword evidence="1" id="KW-0175">Coiled coil</keyword>
<feature type="transmembrane region" description="Helical" evidence="3">
    <location>
        <begin position="12"/>
        <end position="31"/>
    </location>
</feature>
<evidence type="ECO:0000313" key="7">
    <source>
        <dbReference type="EMBL" id="TRZ17499.1"/>
    </source>
</evidence>
<gene>
    <name evidence="7" type="ORF">HGM15179_009611</name>
</gene>
<feature type="compositionally biased region" description="Acidic residues" evidence="2">
    <location>
        <begin position="175"/>
        <end position="283"/>
    </location>
</feature>
<evidence type="ECO:0000256" key="1">
    <source>
        <dbReference type="SAM" id="Coils"/>
    </source>
</evidence>
<keyword evidence="8" id="KW-1185">Reference proteome</keyword>
<feature type="region of interest" description="Disordered" evidence="2">
    <location>
        <begin position="962"/>
        <end position="981"/>
    </location>
</feature>
<feature type="domain" description="CFAP74 third Ig-like" evidence="5">
    <location>
        <begin position="1070"/>
        <end position="1182"/>
    </location>
</feature>
<keyword evidence="3" id="KW-0812">Transmembrane</keyword>
<evidence type="ECO:0000256" key="2">
    <source>
        <dbReference type="SAM" id="MobiDB-lite"/>
    </source>
</evidence>
<feature type="region of interest" description="Disordered" evidence="2">
    <location>
        <begin position="615"/>
        <end position="635"/>
    </location>
</feature>
<proteinExistence type="predicted"/>
<name>A0A8K1GGU5_9PASS</name>
<dbReference type="Pfam" id="PF24770">
    <property type="entry name" value="Ig-CFAP74_2"/>
    <property type="match status" value="1"/>
</dbReference>
<feature type="region of interest" description="Disordered" evidence="2">
    <location>
        <begin position="2007"/>
        <end position="2050"/>
    </location>
</feature>
<dbReference type="PANTHER" id="PTHR22538">
    <property type="entry name" value="CILIA- AND FLAGELLA-ASSOCIATED PROTEIN 74"/>
    <property type="match status" value="1"/>
</dbReference>
<dbReference type="Pfam" id="PF14979">
    <property type="entry name" value="TMEM52"/>
    <property type="match status" value="1"/>
</dbReference>
<dbReference type="OrthoDB" id="545169at2759"/>
<dbReference type="Proteomes" id="UP000796761">
    <property type="component" value="Unassembled WGS sequence"/>
</dbReference>
<feature type="region of interest" description="Disordered" evidence="2">
    <location>
        <begin position="160"/>
        <end position="308"/>
    </location>
</feature>
<dbReference type="Gene3D" id="2.60.40.10">
    <property type="entry name" value="Immunoglobulins"/>
    <property type="match status" value="4"/>
</dbReference>
<evidence type="ECO:0000259" key="6">
    <source>
        <dbReference type="Pfam" id="PF24798"/>
    </source>
</evidence>
<feature type="domain" description="CFAP74 fourth Ig-like" evidence="6">
    <location>
        <begin position="1188"/>
        <end position="1282"/>
    </location>
</feature>
<accession>A0A8K1GGU5</accession>
<feature type="compositionally biased region" description="Basic residues" evidence="2">
    <location>
        <begin position="1407"/>
        <end position="1421"/>
    </location>
</feature>
<dbReference type="Pfam" id="PF24798">
    <property type="entry name" value="Ig-CFAP74_4th"/>
    <property type="match status" value="1"/>
</dbReference>
<dbReference type="InterPro" id="IPR056310">
    <property type="entry name" value="Ig-CFAP74_4th"/>
</dbReference>
<evidence type="ECO:0000259" key="4">
    <source>
        <dbReference type="Pfam" id="PF24770"/>
    </source>
</evidence>
<dbReference type="Pfam" id="PF24778">
    <property type="entry name" value="Ig-CFAP74_3rd"/>
    <property type="match status" value="1"/>
</dbReference>